<evidence type="ECO:0000313" key="4">
    <source>
        <dbReference type="Proteomes" id="UP000321058"/>
    </source>
</evidence>
<gene>
    <name evidence="3" type="ORF">RSO01_40310</name>
</gene>
<dbReference type="PANTHER" id="PTHR43569:SF1">
    <property type="entry name" value="BLL3371 PROTEIN"/>
    <property type="match status" value="1"/>
</dbReference>
<comment type="similarity">
    <text evidence="1">Belongs to the metallo-dependent hydrolases superfamily.</text>
</comment>
<keyword evidence="4" id="KW-1185">Reference proteome</keyword>
<dbReference type="Gene3D" id="3.20.20.140">
    <property type="entry name" value="Metal-dependent hydrolases"/>
    <property type="match status" value="1"/>
</dbReference>
<sequence length="319" mass="36531">MKTISGQWNEAPGAVTLIDAHHHLWDLKANRYPFLSDQPEPHFFLGSYDAIRRDYLPEDYLRDSKAHNVLTTVHCEAEMDRTRQVVETQWLTDVNARYGFPGAIVAHAWFHTDNAEEILAAQSRFPLVRGIRSKPVTSLRPDAMTPGAPGTMQDDRWLRGFALLQKYGLSWDLRVPYWHLVEAADVARQFPRVPIVLNHTGFPWDRSEEGLAAWRRGMEAVARQPNVHVKVSEFGLKDAAWDYESNRRVVMEAIAIFGIERCIFASNFPVAGLRIDYDTLVRSLDKMLGDRSQADRDRFFWQNAAAFYRLPVPAHADAT</sequence>
<evidence type="ECO:0000313" key="3">
    <source>
        <dbReference type="EMBL" id="GEP56865.1"/>
    </source>
</evidence>
<reference evidence="3 4" key="1">
    <citation type="submission" date="2019-07" db="EMBL/GenBank/DDBJ databases">
        <title>Whole genome shotgun sequence of Reyranella soli NBRC 108950.</title>
        <authorList>
            <person name="Hosoyama A."/>
            <person name="Uohara A."/>
            <person name="Ohji S."/>
            <person name="Ichikawa N."/>
        </authorList>
    </citation>
    <scope>NUCLEOTIDE SEQUENCE [LARGE SCALE GENOMIC DNA]</scope>
    <source>
        <strain evidence="3 4">NBRC 108950</strain>
    </source>
</reference>
<organism evidence="3 4">
    <name type="scientific">Reyranella soli</name>
    <dbReference type="NCBI Taxonomy" id="1230389"/>
    <lineage>
        <taxon>Bacteria</taxon>
        <taxon>Pseudomonadati</taxon>
        <taxon>Pseudomonadota</taxon>
        <taxon>Alphaproteobacteria</taxon>
        <taxon>Hyphomicrobiales</taxon>
        <taxon>Reyranellaceae</taxon>
        <taxon>Reyranella</taxon>
    </lineage>
</organism>
<dbReference type="InterPro" id="IPR006680">
    <property type="entry name" value="Amidohydro-rel"/>
</dbReference>
<dbReference type="InterPro" id="IPR032466">
    <property type="entry name" value="Metal_Hydrolase"/>
</dbReference>
<dbReference type="EMBL" id="BKAJ01000071">
    <property type="protein sequence ID" value="GEP56865.1"/>
    <property type="molecule type" value="Genomic_DNA"/>
</dbReference>
<protein>
    <recommendedName>
        <fullName evidence="2">Amidohydrolase-related domain-containing protein</fullName>
    </recommendedName>
</protein>
<dbReference type="OrthoDB" id="7183088at2"/>
<feature type="domain" description="Amidohydrolase-related" evidence="2">
    <location>
        <begin position="18"/>
        <end position="310"/>
    </location>
</feature>
<dbReference type="Pfam" id="PF04909">
    <property type="entry name" value="Amidohydro_2"/>
    <property type="match status" value="1"/>
</dbReference>
<dbReference type="InterPro" id="IPR052350">
    <property type="entry name" value="Metallo-dep_Lactonases"/>
</dbReference>
<evidence type="ECO:0000259" key="2">
    <source>
        <dbReference type="Pfam" id="PF04909"/>
    </source>
</evidence>
<name>A0A512ND48_9HYPH</name>
<comment type="caution">
    <text evidence="3">The sequence shown here is derived from an EMBL/GenBank/DDBJ whole genome shotgun (WGS) entry which is preliminary data.</text>
</comment>
<proteinExistence type="inferred from homology"/>
<dbReference type="PANTHER" id="PTHR43569">
    <property type="entry name" value="AMIDOHYDROLASE"/>
    <property type="match status" value="1"/>
</dbReference>
<dbReference type="AlphaFoldDB" id="A0A512ND48"/>
<dbReference type="RefSeq" id="WP_147151210.1">
    <property type="nucleotide sequence ID" value="NZ_BKAJ01000071.1"/>
</dbReference>
<dbReference type="GO" id="GO:0016787">
    <property type="term" value="F:hydrolase activity"/>
    <property type="evidence" value="ECO:0007669"/>
    <property type="project" value="InterPro"/>
</dbReference>
<evidence type="ECO:0000256" key="1">
    <source>
        <dbReference type="ARBA" id="ARBA00038310"/>
    </source>
</evidence>
<dbReference type="SUPFAM" id="SSF51556">
    <property type="entry name" value="Metallo-dependent hydrolases"/>
    <property type="match status" value="1"/>
</dbReference>
<dbReference type="Proteomes" id="UP000321058">
    <property type="component" value="Unassembled WGS sequence"/>
</dbReference>
<accession>A0A512ND48</accession>